<accession>A0A934UVQ3</accession>
<evidence type="ECO:0000256" key="1">
    <source>
        <dbReference type="SAM" id="MobiDB-lite"/>
    </source>
</evidence>
<gene>
    <name evidence="2" type="ORF">JD276_14045</name>
</gene>
<dbReference type="EMBL" id="JAEHOH010000022">
    <property type="protein sequence ID" value="MBK0420155.1"/>
    <property type="molecule type" value="Genomic_DNA"/>
</dbReference>
<feature type="compositionally biased region" description="Basic and acidic residues" evidence="1">
    <location>
        <begin position="91"/>
        <end position="109"/>
    </location>
</feature>
<proteinExistence type="predicted"/>
<feature type="region of interest" description="Disordered" evidence="1">
    <location>
        <begin position="80"/>
        <end position="116"/>
    </location>
</feature>
<organism evidence="2 3">
    <name type="scientific">Leucobacter chromiisoli</name>
    <dbReference type="NCBI Taxonomy" id="2796471"/>
    <lineage>
        <taxon>Bacteria</taxon>
        <taxon>Bacillati</taxon>
        <taxon>Actinomycetota</taxon>
        <taxon>Actinomycetes</taxon>
        <taxon>Micrococcales</taxon>
        <taxon>Microbacteriaceae</taxon>
        <taxon>Leucobacter</taxon>
    </lineage>
</organism>
<evidence type="ECO:0000313" key="2">
    <source>
        <dbReference type="EMBL" id="MBK0420155.1"/>
    </source>
</evidence>
<dbReference type="RefSeq" id="WP_200116297.1">
    <property type="nucleotide sequence ID" value="NZ_JAEHOH010000022.1"/>
</dbReference>
<name>A0A934UVQ3_9MICO</name>
<protein>
    <submittedName>
        <fullName evidence="2">Uncharacterized protein</fullName>
    </submittedName>
</protein>
<keyword evidence="3" id="KW-1185">Reference proteome</keyword>
<sequence>MLAMWLRECPDRVAADLRRFFGVRLSDMYAGVEDVLEVAHMVTHMPRGGAISEWLGGWGAVTAEDEALRRIEYVLIAVNSKKKPKPPKPPEGVREQVSKAKHAERMAEKYRRHRGK</sequence>
<dbReference type="Proteomes" id="UP000608530">
    <property type="component" value="Unassembled WGS sequence"/>
</dbReference>
<dbReference type="AlphaFoldDB" id="A0A934UVQ3"/>
<comment type="caution">
    <text evidence="2">The sequence shown here is derived from an EMBL/GenBank/DDBJ whole genome shotgun (WGS) entry which is preliminary data.</text>
</comment>
<evidence type="ECO:0000313" key="3">
    <source>
        <dbReference type="Proteomes" id="UP000608530"/>
    </source>
</evidence>
<reference evidence="2" key="1">
    <citation type="submission" date="2020-12" db="EMBL/GenBank/DDBJ databases">
        <title>Leucobacter sp. CAS1, isolated from Chromium sludge.</title>
        <authorList>
            <person name="Xu Z."/>
        </authorList>
    </citation>
    <scope>NUCLEOTIDE SEQUENCE</scope>
    <source>
        <strain evidence="2">CSA1</strain>
    </source>
</reference>